<dbReference type="GO" id="GO:0006865">
    <property type="term" value="P:amino acid transport"/>
    <property type="evidence" value="ECO:0007669"/>
    <property type="project" value="UniProtKB-KW"/>
</dbReference>
<dbReference type="Gramene" id="rna-AYBTSS11_LOCUS24430">
    <property type="protein sequence ID" value="CAJ1972381.1"/>
    <property type="gene ID" value="gene-AYBTSS11_LOCUS24430"/>
</dbReference>
<dbReference type="InterPro" id="IPR040359">
    <property type="entry name" value="GDU"/>
</dbReference>
<sequence>MRSFPLPPTKLNPPNINTLAPTIVTTRSATPPSPTSPIPSPWHSPIPYLFGGLAIIMALISMALFILACSYWRLTRQTQQMDLENITHNNNNNNNIIKEGDDDPQKKEQPLVYEEKVLVIMAGDHKPTFLATPSTNTNFHKHLENSENLDMPHMETSDNNHGVVQDENGSSQEHNEQHSD</sequence>
<dbReference type="PANTHER" id="PTHR33228:SF77">
    <property type="entry name" value="PROTEIN GLUTAMINE DUMPER 2"/>
    <property type="match status" value="1"/>
</dbReference>
<evidence type="ECO:0000256" key="8">
    <source>
        <dbReference type="SAM" id="MobiDB-lite"/>
    </source>
</evidence>
<accession>A0AA86VP52</accession>
<protein>
    <submittedName>
        <fullName evidence="10">Uncharacterized protein</fullName>
    </submittedName>
</protein>
<evidence type="ECO:0000256" key="9">
    <source>
        <dbReference type="SAM" id="Phobius"/>
    </source>
</evidence>
<reference evidence="10" key="1">
    <citation type="submission" date="2023-10" db="EMBL/GenBank/DDBJ databases">
        <authorList>
            <person name="Domelevo Entfellner J.-B."/>
        </authorList>
    </citation>
    <scope>NUCLEOTIDE SEQUENCE</scope>
</reference>
<keyword evidence="4 9" id="KW-0812">Transmembrane</keyword>
<feature type="transmembrane region" description="Helical" evidence="9">
    <location>
        <begin position="48"/>
        <end position="72"/>
    </location>
</feature>
<evidence type="ECO:0000256" key="3">
    <source>
        <dbReference type="ARBA" id="ARBA00022448"/>
    </source>
</evidence>
<evidence type="ECO:0000256" key="6">
    <source>
        <dbReference type="ARBA" id="ARBA00022989"/>
    </source>
</evidence>
<dbReference type="AlphaFoldDB" id="A0AA86VP52"/>
<evidence type="ECO:0000256" key="4">
    <source>
        <dbReference type="ARBA" id="ARBA00022692"/>
    </source>
</evidence>
<evidence type="ECO:0000256" key="2">
    <source>
        <dbReference type="ARBA" id="ARBA00009977"/>
    </source>
</evidence>
<dbReference type="GO" id="GO:0016020">
    <property type="term" value="C:membrane"/>
    <property type="evidence" value="ECO:0007669"/>
    <property type="project" value="UniProtKB-SubCell"/>
</dbReference>
<evidence type="ECO:0000313" key="11">
    <source>
        <dbReference type="Proteomes" id="UP001189624"/>
    </source>
</evidence>
<evidence type="ECO:0000313" key="10">
    <source>
        <dbReference type="EMBL" id="CAJ1972381.1"/>
    </source>
</evidence>
<proteinExistence type="inferred from homology"/>
<evidence type="ECO:0000256" key="1">
    <source>
        <dbReference type="ARBA" id="ARBA00004167"/>
    </source>
</evidence>
<keyword evidence="6 9" id="KW-1133">Transmembrane helix</keyword>
<name>A0AA86VP52_9FABA</name>
<feature type="compositionally biased region" description="Polar residues" evidence="8">
    <location>
        <begin position="159"/>
        <end position="172"/>
    </location>
</feature>
<keyword evidence="5" id="KW-0029">Amino-acid transport</keyword>
<dbReference type="EMBL" id="OY731405">
    <property type="protein sequence ID" value="CAJ1972381.1"/>
    <property type="molecule type" value="Genomic_DNA"/>
</dbReference>
<evidence type="ECO:0000256" key="5">
    <source>
        <dbReference type="ARBA" id="ARBA00022970"/>
    </source>
</evidence>
<dbReference type="PANTHER" id="PTHR33228">
    <property type="entry name" value="PROTEIN GLUTAMINE DUMPER 4-RELATED"/>
    <property type="match status" value="1"/>
</dbReference>
<dbReference type="Proteomes" id="UP001189624">
    <property type="component" value="Chromosome 8"/>
</dbReference>
<dbReference type="GO" id="GO:0080143">
    <property type="term" value="P:regulation of amino acid export"/>
    <property type="evidence" value="ECO:0007669"/>
    <property type="project" value="InterPro"/>
</dbReference>
<comment type="subcellular location">
    <subcellularLocation>
        <location evidence="1">Membrane</location>
        <topology evidence="1">Single-pass membrane protein</topology>
    </subcellularLocation>
</comment>
<comment type="similarity">
    <text evidence="2">Belongs to the GLUTAMINE DUMPER 1 (TC 9.B.60) family.</text>
</comment>
<keyword evidence="11" id="KW-1185">Reference proteome</keyword>
<feature type="compositionally biased region" description="Basic and acidic residues" evidence="8">
    <location>
        <begin position="149"/>
        <end position="158"/>
    </location>
</feature>
<organism evidence="10 11">
    <name type="scientific">Sphenostylis stenocarpa</name>
    <dbReference type="NCBI Taxonomy" id="92480"/>
    <lineage>
        <taxon>Eukaryota</taxon>
        <taxon>Viridiplantae</taxon>
        <taxon>Streptophyta</taxon>
        <taxon>Embryophyta</taxon>
        <taxon>Tracheophyta</taxon>
        <taxon>Spermatophyta</taxon>
        <taxon>Magnoliopsida</taxon>
        <taxon>eudicotyledons</taxon>
        <taxon>Gunneridae</taxon>
        <taxon>Pentapetalae</taxon>
        <taxon>rosids</taxon>
        <taxon>fabids</taxon>
        <taxon>Fabales</taxon>
        <taxon>Fabaceae</taxon>
        <taxon>Papilionoideae</taxon>
        <taxon>50 kb inversion clade</taxon>
        <taxon>NPAAA clade</taxon>
        <taxon>indigoferoid/millettioid clade</taxon>
        <taxon>Phaseoleae</taxon>
        <taxon>Sphenostylis</taxon>
    </lineage>
</organism>
<feature type="region of interest" description="Disordered" evidence="8">
    <location>
        <begin position="149"/>
        <end position="180"/>
    </location>
</feature>
<evidence type="ECO:0000256" key="7">
    <source>
        <dbReference type="ARBA" id="ARBA00023136"/>
    </source>
</evidence>
<keyword evidence="3" id="KW-0813">Transport</keyword>
<gene>
    <name evidence="10" type="ORF">AYBTSS11_LOCUS24430</name>
</gene>
<keyword evidence="7 9" id="KW-0472">Membrane</keyword>